<dbReference type="InterPro" id="IPR002401">
    <property type="entry name" value="Cyt_P450_E_grp-I"/>
</dbReference>
<dbReference type="GO" id="GO:0005506">
    <property type="term" value="F:iron ion binding"/>
    <property type="evidence" value="ECO:0007669"/>
    <property type="project" value="InterPro"/>
</dbReference>
<evidence type="ECO:0000256" key="4">
    <source>
        <dbReference type="ARBA" id="ARBA00010617"/>
    </source>
</evidence>
<evidence type="ECO:0000313" key="14">
    <source>
        <dbReference type="EMBL" id="GLB42388.1"/>
    </source>
</evidence>
<keyword evidence="15" id="KW-1185">Reference proteome</keyword>
<evidence type="ECO:0000256" key="11">
    <source>
        <dbReference type="ARBA" id="ARBA00023033"/>
    </source>
</evidence>
<dbReference type="GO" id="GO:0020037">
    <property type="term" value="F:heme binding"/>
    <property type="evidence" value="ECO:0007669"/>
    <property type="project" value="InterPro"/>
</dbReference>
<dbReference type="InterPro" id="IPR050121">
    <property type="entry name" value="Cytochrome_P450_monoxygenase"/>
</dbReference>
<evidence type="ECO:0000256" key="8">
    <source>
        <dbReference type="ARBA" id="ARBA00022989"/>
    </source>
</evidence>
<keyword evidence="7 13" id="KW-0479">Metal-binding</keyword>
<comment type="caution">
    <text evidence="14">The sequence shown here is derived from an EMBL/GenBank/DDBJ whole genome shotgun (WGS) entry which is preliminary data.</text>
</comment>
<evidence type="ECO:0000256" key="6">
    <source>
        <dbReference type="ARBA" id="ARBA00022692"/>
    </source>
</evidence>
<evidence type="ECO:0000256" key="1">
    <source>
        <dbReference type="ARBA" id="ARBA00001971"/>
    </source>
</evidence>
<gene>
    <name evidence="14" type="ORF">LshimejAT787_1104030</name>
</gene>
<comment type="subcellular location">
    <subcellularLocation>
        <location evidence="2">Membrane</location>
    </subcellularLocation>
</comment>
<reference evidence="14" key="1">
    <citation type="submission" date="2022-07" db="EMBL/GenBank/DDBJ databases">
        <title>The genome of Lyophyllum shimeji provides insight into the initial evolution of ectomycorrhizal fungal genome.</title>
        <authorList>
            <person name="Kobayashi Y."/>
            <person name="Shibata T."/>
            <person name="Hirakawa H."/>
            <person name="Shigenobu S."/>
            <person name="Nishiyama T."/>
            <person name="Yamada A."/>
            <person name="Hasebe M."/>
            <person name="Kawaguchi M."/>
        </authorList>
    </citation>
    <scope>NUCLEOTIDE SEQUENCE</scope>
    <source>
        <strain evidence="14">AT787</strain>
    </source>
</reference>
<dbReference type="PRINTS" id="PR00463">
    <property type="entry name" value="EP450I"/>
</dbReference>
<evidence type="ECO:0000256" key="5">
    <source>
        <dbReference type="ARBA" id="ARBA00022617"/>
    </source>
</evidence>
<sequence>MLSVIKRGILLYAISWVSWRLLRRFFVKTDLDNLPGPEPASLLQGNFGELFHFQSWGSHKYLADHFGRFIRIYGPLRSSQLYVFDPKALHHIIVKDQNIFEEPPAVISNSSLFFGEGILASLGERHRKQRKMLNPVFSVAHMRNMVPMFNDVAKKLEQAIKFNIARGRHEIDILHWMSRAALEMIGQSGLGYSFDSLVEGAEPHPYSKAAKELVPVSSAMAFEMHFLLPLVYKIGSPRFRRFLVDLIPSENVRRLRDIVNTMDQTTIQIFNEKKKALAEGDEALLKQVGQAKDIMSILMKANMEADEADRLPDDQVLGQMSSLTFAATDTTSNALSRILYLLSIHPEAQDRLRAEVTACLKTHGSENIPYDELVALPFMDAICRETLRLYPPVPTVVRTARQDAVVPLLEPIRGRDGREIHSVLVPKDTSVFISILNANRDPTLWGADALEWKPERWLSPLPQALQDAHVPGIYSHLMTFLGGGRACIGFKFSQLEMKVVLSTLISHFRFSLSDREIDWVMSGIVTPTVKGSLQPQLPLRVELVEMCA</sequence>
<dbReference type="Proteomes" id="UP001063166">
    <property type="component" value="Unassembled WGS sequence"/>
</dbReference>
<evidence type="ECO:0000256" key="9">
    <source>
        <dbReference type="ARBA" id="ARBA00023002"/>
    </source>
</evidence>
<dbReference type="InterPro" id="IPR036396">
    <property type="entry name" value="Cyt_P450_sf"/>
</dbReference>
<comment type="cofactor">
    <cofactor evidence="1 13">
        <name>heme</name>
        <dbReference type="ChEBI" id="CHEBI:30413"/>
    </cofactor>
</comment>
<evidence type="ECO:0000313" key="15">
    <source>
        <dbReference type="Proteomes" id="UP001063166"/>
    </source>
</evidence>
<keyword evidence="11" id="KW-0503">Monooxygenase</keyword>
<dbReference type="PANTHER" id="PTHR24305">
    <property type="entry name" value="CYTOCHROME P450"/>
    <property type="match status" value="1"/>
</dbReference>
<dbReference type="GO" id="GO:0004497">
    <property type="term" value="F:monooxygenase activity"/>
    <property type="evidence" value="ECO:0007669"/>
    <property type="project" value="UniProtKB-KW"/>
</dbReference>
<keyword evidence="10 13" id="KW-0408">Iron</keyword>
<dbReference type="GO" id="GO:0016020">
    <property type="term" value="C:membrane"/>
    <property type="evidence" value="ECO:0007669"/>
    <property type="project" value="UniProtKB-SubCell"/>
</dbReference>
<keyword evidence="12" id="KW-0472">Membrane</keyword>
<keyword evidence="9" id="KW-0560">Oxidoreductase</keyword>
<dbReference type="EMBL" id="BRPK01000011">
    <property type="protein sequence ID" value="GLB42388.1"/>
    <property type="molecule type" value="Genomic_DNA"/>
</dbReference>
<dbReference type="GO" id="GO:0016705">
    <property type="term" value="F:oxidoreductase activity, acting on paired donors, with incorporation or reduction of molecular oxygen"/>
    <property type="evidence" value="ECO:0007669"/>
    <property type="project" value="InterPro"/>
</dbReference>
<evidence type="ECO:0000256" key="3">
    <source>
        <dbReference type="ARBA" id="ARBA00004721"/>
    </source>
</evidence>
<evidence type="ECO:0000256" key="2">
    <source>
        <dbReference type="ARBA" id="ARBA00004370"/>
    </source>
</evidence>
<dbReference type="Gene3D" id="1.10.630.10">
    <property type="entry name" value="Cytochrome P450"/>
    <property type="match status" value="1"/>
</dbReference>
<accession>A0A9P3PUR4</accession>
<dbReference type="CDD" id="cd11069">
    <property type="entry name" value="CYP_FUM15-like"/>
    <property type="match status" value="1"/>
</dbReference>
<dbReference type="OrthoDB" id="1470350at2759"/>
<comment type="similarity">
    <text evidence="4">Belongs to the cytochrome P450 family.</text>
</comment>
<proteinExistence type="inferred from homology"/>
<evidence type="ECO:0000256" key="10">
    <source>
        <dbReference type="ARBA" id="ARBA00023004"/>
    </source>
</evidence>
<feature type="binding site" description="axial binding residue" evidence="13">
    <location>
        <position position="487"/>
    </location>
    <ligand>
        <name>heme</name>
        <dbReference type="ChEBI" id="CHEBI:30413"/>
    </ligand>
    <ligandPart>
        <name>Fe</name>
        <dbReference type="ChEBI" id="CHEBI:18248"/>
    </ligandPart>
</feature>
<dbReference type="PANTHER" id="PTHR24305:SF166">
    <property type="entry name" value="CYTOCHROME P450 12A4, MITOCHONDRIAL-RELATED"/>
    <property type="match status" value="1"/>
</dbReference>
<keyword evidence="6" id="KW-0812">Transmembrane</keyword>
<evidence type="ECO:0000256" key="12">
    <source>
        <dbReference type="ARBA" id="ARBA00023136"/>
    </source>
</evidence>
<comment type="pathway">
    <text evidence="3">Secondary metabolite biosynthesis; terpenoid biosynthesis.</text>
</comment>
<organism evidence="14 15">
    <name type="scientific">Lyophyllum shimeji</name>
    <name type="common">Hon-shimeji</name>
    <name type="synonym">Tricholoma shimeji</name>
    <dbReference type="NCBI Taxonomy" id="47721"/>
    <lineage>
        <taxon>Eukaryota</taxon>
        <taxon>Fungi</taxon>
        <taxon>Dikarya</taxon>
        <taxon>Basidiomycota</taxon>
        <taxon>Agaricomycotina</taxon>
        <taxon>Agaricomycetes</taxon>
        <taxon>Agaricomycetidae</taxon>
        <taxon>Agaricales</taxon>
        <taxon>Tricholomatineae</taxon>
        <taxon>Lyophyllaceae</taxon>
        <taxon>Lyophyllum</taxon>
    </lineage>
</organism>
<evidence type="ECO:0000256" key="7">
    <source>
        <dbReference type="ARBA" id="ARBA00022723"/>
    </source>
</evidence>
<protein>
    <submittedName>
        <fullName evidence="14">Cytochrome P450 family protein</fullName>
    </submittedName>
</protein>
<dbReference type="Pfam" id="PF00067">
    <property type="entry name" value="p450"/>
    <property type="match status" value="1"/>
</dbReference>
<dbReference type="InterPro" id="IPR001128">
    <property type="entry name" value="Cyt_P450"/>
</dbReference>
<keyword evidence="5 13" id="KW-0349">Heme</keyword>
<dbReference type="PRINTS" id="PR00385">
    <property type="entry name" value="P450"/>
</dbReference>
<keyword evidence="8" id="KW-1133">Transmembrane helix</keyword>
<dbReference type="AlphaFoldDB" id="A0A9P3PUR4"/>
<evidence type="ECO:0000256" key="13">
    <source>
        <dbReference type="PIRSR" id="PIRSR602401-1"/>
    </source>
</evidence>
<name>A0A9P3PUR4_LYOSH</name>
<dbReference type="SUPFAM" id="SSF48264">
    <property type="entry name" value="Cytochrome P450"/>
    <property type="match status" value="1"/>
</dbReference>